<dbReference type="RefSeq" id="WP_110551634.1">
    <property type="nucleotide sequence ID" value="NZ_JACIBU010000002.1"/>
</dbReference>
<dbReference type="Proteomes" id="UP000247602">
    <property type="component" value="Unassembled WGS sequence"/>
</dbReference>
<comment type="similarity">
    <text evidence="1 3">Belongs to the Nudix hydrolase family.</text>
</comment>
<dbReference type="Pfam" id="PF00293">
    <property type="entry name" value="NUDIX"/>
    <property type="match status" value="1"/>
</dbReference>
<keyword evidence="7" id="KW-1185">Reference proteome</keyword>
<dbReference type="PROSITE" id="PS00893">
    <property type="entry name" value="NUDIX_BOX"/>
    <property type="match status" value="1"/>
</dbReference>
<evidence type="ECO:0000313" key="5">
    <source>
        <dbReference type="EMBL" id="MBB3678675.1"/>
    </source>
</evidence>
<sequence length="137" mass="14055">MAGPVPEVPCVGAVVHDAAGRLLLIRRGHAPSAGLWSVPGGRLEPGESEVEAVVREVAEETGLTVRPDRVVGRVRVDGDGVVFTVTDWACTLLDPGEQPVAGDDADDVVFVDAAGLTALDMAPGVVAALSGWGVLPR</sequence>
<organism evidence="6 7">
    <name type="scientific">Modestobacter versicolor</name>
    <dbReference type="NCBI Taxonomy" id="429133"/>
    <lineage>
        <taxon>Bacteria</taxon>
        <taxon>Bacillati</taxon>
        <taxon>Actinomycetota</taxon>
        <taxon>Actinomycetes</taxon>
        <taxon>Geodermatophilales</taxon>
        <taxon>Geodermatophilaceae</taxon>
        <taxon>Modestobacter</taxon>
    </lineage>
</organism>
<dbReference type="InterPro" id="IPR020084">
    <property type="entry name" value="NUDIX_hydrolase_CS"/>
</dbReference>
<keyword evidence="2 3" id="KW-0378">Hydrolase</keyword>
<dbReference type="EMBL" id="JACIBU010000002">
    <property type="protein sequence ID" value="MBB3678675.1"/>
    <property type="molecule type" value="Genomic_DNA"/>
</dbReference>
<protein>
    <submittedName>
        <fullName evidence="5">ADP-ribose pyrophosphatase YjhB (NUDIX family)</fullName>
    </submittedName>
    <submittedName>
        <fullName evidence="6">NUDIX hydrolase</fullName>
    </submittedName>
</protein>
<evidence type="ECO:0000313" key="7">
    <source>
        <dbReference type="Proteomes" id="UP000247602"/>
    </source>
</evidence>
<dbReference type="EMBL" id="QKNV01000051">
    <property type="protein sequence ID" value="PZA22047.1"/>
    <property type="molecule type" value="Genomic_DNA"/>
</dbReference>
<comment type="caution">
    <text evidence="6">The sequence shown here is derived from an EMBL/GenBank/DDBJ whole genome shotgun (WGS) entry which is preliminary data.</text>
</comment>
<evidence type="ECO:0000256" key="2">
    <source>
        <dbReference type="ARBA" id="ARBA00022801"/>
    </source>
</evidence>
<dbReference type="OrthoDB" id="9804442at2"/>
<accession>A0A323VBA1</accession>
<name>A0A323VBA1_9ACTN</name>
<reference evidence="5 8" key="2">
    <citation type="submission" date="2020-08" db="EMBL/GenBank/DDBJ databases">
        <title>Sequencing the genomes of 1000 actinobacteria strains.</title>
        <authorList>
            <person name="Klenk H.-P."/>
        </authorList>
    </citation>
    <scope>NUCLEOTIDE SEQUENCE [LARGE SCALE GENOMIC DNA]</scope>
    <source>
        <strain evidence="5 8">DSM 16678</strain>
    </source>
</reference>
<dbReference type="PANTHER" id="PTHR43736:SF1">
    <property type="entry name" value="DIHYDRONEOPTERIN TRIPHOSPHATE DIPHOSPHATASE"/>
    <property type="match status" value="1"/>
</dbReference>
<gene>
    <name evidence="6" type="ORF">DMO24_07160</name>
    <name evidence="5" type="ORF">FHX36_004464</name>
</gene>
<reference evidence="6 7" key="1">
    <citation type="submission" date="2018-06" db="EMBL/GenBank/DDBJ databases">
        <title>Draft genome sequence of Modestobacter versicolor CP153-2.</title>
        <authorList>
            <person name="Gundlapally S.R."/>
        </authorList>
    </citation>
    <scope>NUCLEOTIDE SEQUENCE [LARGE SCALE GENOMIC DNA]</scope>
    <source>
        <strain evidence="6 7">CP153-2</strain>
    </source>
</reference>
<dbReference type="PANTHER" id="PTHR43736">
    <property type="entry name" value="ADP-RIBOSE PYROPHOSPHATASE"/>
    <property type="match status" value="1"/>
</dbReference>
<evidence type="ECO:0000256" key="3">
    <source>
        <dbReference type="RuleBase" id="RU003476"/>
    </source>
</evidence>
<evidence type="ECO:0000259" key="4">
    <source>
        <dbReference type="PROSITE" id="PS51462"/>
    </source>
</evidence>
<evidence type="ECO:0000313" key="8">
    <source>
        <dbReference type="Proteomes" id="UP000580718"/>
    </source>
</evidence>
<dbReference type="GO" id="GO:0016787">
    <property type="term" value="F:hydrolase activity"/>
    <property type="evidence" value="ECO:0007669"/>
    <property type="project" value="UniProtKB-KW"/>
</dbReference>
<evidence type="ECO:0000313" key="6">
    <source>
        <dbReference type="EMBL" id="PZA22047.1"/>
    </source>
</evidence>
<evidence type="ECO:0000256" key="1">
    <source>
        <dbReference type="ARBA" id="ARBA00005582"/>
    </source>
</evidence>
<dbReference type="PRINTS" id="PR00502">
    <property type="entry name" value="NUDIXFAMILY"/>
</dbReference>
<dbReference type="InterPro" id="IPR015797">
    <property type="entry name" value="NUDIX_hydrolase-like_dom_sf"/>
</dbReference>
<feature type="domain" description="Nudix hydrolase" evidence="4">
    <location>
        <begin position="6"/>
        <end position="134"/>
    </location>
</feature>
<dbReference type="InterPro" id="IPR000086">
    <property type="entry name" value="NUDIX_hydrolase_dom"/>
</dbReference>
<dbReference type="PROSITE" id="PS51462">
    <property type="entry name" value="NUDIX"/>
    <property type="match status" value="1"/>
</dbReference>
<dbReference type="InterPro" id="IPR020476">
    <property type="entry name" value="Nudix_hydrolase"/>
</dbReference>
<dbReference type="Gene3D" id="3.90.79.10">
    <property type="entry name" value="Nucleoside Triphosphate Pyrophosphohydrolase"/>
    <property type="match status" value="1"/>
</dbReference>
<proteinExistence type="inferred from homology"/>
<dbReference type="SUPFAM" id="SSF55811">
    <property type="entry name" value="Nudix"/>
    <property type="match status" value="1"/>
</dbReference>
<dbReference type="AlphaFoldDB" id="A0A323VBA1"/>
<dbReference type="Proteomes" id="UP000580718">
    <property type="component" value="Unassembled WGS sequence"/>
</dbReference>